<dbReference type="PANTHER" id="PTHR31246:SF21">
    <property type="entry name" value="MICROTUBULE-ASSOCIATED PROTEIN 70-1"/>
    <property type="match status" value="1"/>
</dbReference>
<reference evidence="9 10" key="1">
    <citation type="submission" date="2021-03" db="EMBL/GenBank/DDBJ databases">
        <authorList>
            <person name="King G.J."/>
            <person name="Bancroft I."/>
            <person name="Baten A."/>
            <person name="Bloomfield J."/>
            <person name="Borpatragohain P."/>
            <person name="He Z."/>
            <person name="Irish N."/>
            <person name="Irwin J."/>
            <person name="Liu K."/>
            <person name="Mauleon R.P."/>
            <person name="Moore J."/>
            <person name="Morris R."/>
            <person name="Ostergaard L."/>
            <person name="Wang B."/>
            <person name="Wells R."/>
        </authorList>
    </citation>
    <scope>NUCLEOTIDE SEQUENCE [LARGE SCALE GENOMIC DNA]</scope>
    <source>
        <strain evidence="9">R-o-18</strain>
        <tissue evidence="9">Leaf</tissue>
    </source>
</reference>
<organism evidence="9 10">
    <name type="scientific">Brassica rapa subsp. trilocularis</name>
    <dbReference type="NCBI Taxonomy" id="1813537"/>
    <lineage>
        <taxon>Eukaryota</taxon>
        <taxon>Viridiplantae</taxon>
        <taxon>Streptophyta</taxon>
        <taxon>Embryophyta</taxon>
        <taxon>Tracheophyta</taxon>
        <taxon>Spermatophyta</taxon>
        <taxon>Magnoliopsida</taxon>
        <taxon>eudicotyledons</taxon>
        <taxon>Gunneridae</taxon>
        <taxon>Pentapetalae</taxon>
        <taxon>rosids</taxon>
        <taxon>malvids</taxon>
        <taxon>Brassicales</taxon>
        <taxon>Brassicaceae</taxon>
        <taxon>Brassiceae</taxon>
        <taxon>Brassica</taxon>
    </lineage>
</organism>
<feature type="region of interest" description="Disordered" evidence="8">
    <location>
        <begin position="1"/>
        <end position="45"/>
    </location>
</feature>
<feature type="compositionally biased region" description="Basic and acidic residues" evidence="8">
    <location>
        <begin position="577"/>
        <end position="587"/>
    </location>
</feature>
<evidence type="ECO:0000313" key="10">
    <source>
        <dbReference type="Proteomes" id="UP000823674"/>
    </source>
</evidence>
<comment type="similarity">
    <text evidence="2">Belongs to the MAP70 family.</text>
</comment>
<evidence type="ECO:0000313" key="9">
    <source>
        <dbReference type="EMBL" id="KAG5380348.1"/>
    </source>
</evidence>
<keyword evidence="5 7" id="KW-0175">Coiled coil</keyword>
<accession>A0ABQ7L184</accession>
<feature type="compositionally biased region" description="Low complexity" evidence="8">
    <location>
        <begin position="590"/>
        <end position="600"/>
    </location>
</feature>
<feature type="coiled-coil region" evidence="7">
    <location>
        <begin position="68"/>
        <end position="130"/>
    </location>
</feature>
<evidence type="ECO:0000256" key="8">
    <source>
        <dbReference type="SAM" id="MobiDB-lite"/>
    </source>
</evidence>
<keyword evidence="10" id="KW-1185">Reference proteome</keyword>
<evidence type="ECO:0000256" key="4">
    <source>
        <dbReference type="ARBA" id="ARBA00022701"/>
    </source>
</evidence>
<evidence type="ECO:0000256" key="7">
    <source>
        <dbReference type="SAM" id="Coils"/>
    </source>
</evidence>
<feature type="compositionally biased region" description="Polar residues" evidence="8">
    <location>
        <begin position="382"/>
        <end position="413"/>
    </location>
</feature>
<dbReference type="Proteomes" id="UP000823674">
    <property type="component" value="Chromosome A07"/>
</dbReference>
<keyword evidence="4" id="KW-0493">Microtubule</keyword>
<gene>
    <name evidence="9" type="primary">A07p039290.1_BraROA</name>
    <name evidence="9" type="ORF">IGI04_028190</name>
</gene>
<feature type="compositionally biased region" description="Polar residues" evidence="8">
    <location>
        <begin position="14"/>
        <end position="26"/>
    </location>
</feature>
<dbReference type="InterPro" id="IPR009768">
    <property type="entry name" value="MAP70"/>
</dbReference>
<proteinExistence type="inferred from homology"/>
<feature type="region of interest" description="Disordered" evidence="8">
    <location>
        <begin position="577"/>
        <end position="618"/>
    </location>
</feature>
<evidence type="ECO:0000256" key="1">
    <source>
        <dbReference type="ARBA" id="ARBA00004245"/>
    </source>
</evidence>
<evidence type="ECO:0000256" key="6">
    <source>
        <dbReference type="ARBA" id="ARBA00023212"/>
    </source>
</evidence>
<dbReference type="PANTHER" id="PTHR31246">
    <property type="entry name" value="MICROTUBULE-ASSOCIATED PROTEIN 70-2"/>
    <property type="match status" value="1"/>
</dbReference>
<sequence length="618" mass="68912">MSDVSADGGYSETPYPSLTVSASYKESSGGGKSSSRRRPVRPSFDASAAADNEFITLLHGSDPVKLELNRLENEVRDKDRELGEAHAEIRALRLSERQREKAVEELTDELTKLEEKLKLTESLLQGKNLEIRKINEEKKASMAAQFAAEATLRRVHAAQKDDDMPPIEAILAPLEAELKLARSEIGKLQEDNRALDRLTKSKEAALLDAERTVQSAMAKAALVDDLQNKNQELMKQIEICQEENKILDKMHRQKVAEVEKLTQTVRELEEAVLAGGAAANAVRDYQRKFQEMNEERKTLDRELARAKVTANRVATVVANEWKDGNDKVMPVKQWLEERRFLQGEMQQLRDKLAISDRAAKSEAQLKDKFQLRLKVLEETLRGTSRNTTEGRSMGNGSSRRQSLGGSDNLQKFASNGFLPKKSPSSQMRNAFNSNSNSVLRNAKGTSRSFDGGTRSLDRGKALLNGPGKYSFNKACDEAKESESPSAWKEEDSEEKPPSELPPPTTEDNVPGVLYDLLQKEVVALRKSSHEKDQSLKDKDDAIEMLAKKVETLTKAMEVEAKKMRREVAAMEKEVAAMRVDKDQDNRARRSSNTKNSSTTAQILAGRAAGRSGLTRSTQ</sequence>
<feature type="region of interest" description="Disordered" evidence="8">
    <location>
        <begin position="382"/>
        <end position="510"/>
    </location>
</feature>
<comment type="subcellular location">
    <subcellularLocation>
        <location evidence="1">Cytoplasm</location>
        <location evidence="1">Cytoskeleton</location>
    </subcellularLocation>
</comment>
<dbReference type="Pfam" id="PF07058">
    <property type="entry name" value="MAP70"/>
    <property type="match status" value="1"/>
</dbReference>
<keyword evidence="6" id="KW-0206">Cytoskeleton</keyword>
<evidence type="ECO:0008006" key="11">
    <source>
        <dbReference type="Google" id="ProtNLM"/>
    </source>
</evidence>
<evidence type="ECO:0000256" key="2">
    <source>
        <dbReference type="ARBA" id="ARBA00008825"/>
    </source>
</evidence>
<name>A0ABQ7L184_BRACM</name>
<dbReference type="EMBL" id="JADBGQ010000009">
    <property type="protein sequence ID" value="KAG5380348.1"/>
    <property type="molecule type" value="Genomic_DNA"/>
</dbReference>
<keyword evidence="3" id="KW-0963">Cytoplasm</keyword>
<feature type="compositionally biased region" description="Polar residues" evidence="8">
    <location>
        <begin position="422"/>
        <end position="448"/>
    </location>
</feature>
<evidence type="ECO:0000256" key="3">
    <source>
        <dbReference type="ARBA" id="ARBA00022490"/>
    </source>
</evidence>
<protein>
    <recommendedName>
        <fullName evidence="11">Microtubule-associated protein 70-2</fullName>
    </recommendedName>
</protein>
<comment type="caution">
    <text evidence="9">The sequence shown here is derived from an EMBL/GenBank/DDBJ whole genome shotgun (WGS) entry which is preliminary data.</text>
</comment>
<evidence type="ECO:0000256" key="5">
    <source>
        <dbReference type="ARBA" id="ARBA00023054"/>
    </source>
</evidence>